<dbReference type="STRING" id="497965.Cyan7822_1820"/>
<dbReference type="Pfam" id="PF13240">
    <property type="entry name" value="Zn_Ribbon_1"/>
    <property type="match status" value="1"/>
</dbReference>
<dbReference type="SMART" id="SM00240">
    <property type="entry name" value="FHA"/>
    <property type="match status" value="1"/>
</dbReference>
<evidence type="ECO:0000313" key="3">
    <source>
        <dbReference type="EMBL" id="ADN13806.1"/>
    </source>
</evidence>
<dbReference type="EMBL" id="CP002198">
    <property type="protein sequence ID" value="ADN13806.1"/>
    <property type="molecule type" value="Genomic_DNA"/>
</dbReference>
<sequence length="234" mass="25554">MSLIVCPECGHENTEDARYCDMCGIELPLPLAAESSPQTEQGESDDAEELISNTSEAISSEPETPEIPVVATQEINSSYEAEAAKSVAEAEEEPSLAPPVASATVLDWDEPELSSMPSTALEVVEAILVHEETQTQFPIPTEEKLVYLGKLNEEMPVQIDLSQLPNADIISRVHAVIHIEEKNFYLEDAGSLNGTALNGETINPGARFRKQLNTGDTITFGRNRKVDLTFQIQE</sequence>
<dbReference type="InterPro" id="IPR026870">
    <property type="entry name" value="Zinc_ribbon_dom"/>
</dbReference>
<feature type="compositionally biased region" description="Polar residues" evidence="1">
    <location>
        <begin position="51"/>
        <end position="62"/>
    </location>
</feature>
<dbReference type="InterPro" id="IPR000253">
    <property type="entry name" value="FHA_dom"/>
</dbReference>
<accession>E0U9K5</accession>
<dbReference type="RefSeq" id="WP_013321913.1">
    <property type="nucleotide sequence ID" value="NC_014501.1"/>
</dbReference>
<dbReference type="Proteomes" id="UP000008206">
    <property type="component" value="Chromosome"/>
</dbReference>
<dbReference type="eggNOG" id="COG1716">
    <property type="taxonomic scope" value="Bacteria"/>
</dbReference>
<evidence type="ECO:0000259" key="2">
    <source>
        <dbReference type="PROSITE" id="PS50006"/>
    </source>
</evidence>
<reference evidence="4" key="1">
    <citation type="journal article" date="2011" name="MBio">
        <title>Novel metabolic attributes of the genus Cyanothece, comprising a group of unicellular nitrogen-fixing Cyanobacteria.</title>
        <authorList>
            <person name="Bandyopadhyay A."/>
            <person name="Elvitigala T."/>
            <person name="Welsh E."/>
            <person name="Stockel J."/>
            <person name="Liberton M."/>
            <person name="Min H."/>
            <person name="Sherman L.A."/>
            <person name="Pakrasi H.B."/>
        </authorList>
    </citation>
    <scope>NUCLEOTIDE SEQUENCE [LARGE SCALE GENOMIC DNA]</scope>
    <source>
        <strain evidence="4">PCC 7822</strain>
    </source>
</reference>
<proteinExistence type="predicted"/>
<protein>
    <submittedName>
        <fullName evidence="3">FHA domain containing protein</fullName>
    </submittedName>
</protein>
<evidence type="ECO:0000313" key="4">
    <source>
        <dbReference type="Proteomes" id="UP000008206"/>
    </source>
</evidence>
<name>E0U9K5_GLOV7</name>
<dbReference type="Gene3D" id="2.60.200.20">
    <property type="match status" value="1"/>
</dbReference>
<dbReference type="Pfam" id="PF00498">
    <property type="entry name" value="FHA"/>
    <property type="match status" value="1"/>
</dbReference>
<dbReference type="OrthoDB" id="337251at2"/>
<dbReference type="CDD" id="cd00060">
    <property type="entry name" value="FHA"/>
    <property type="match status" value="1"/>
</dbReference>
<dbReference type="SUPFAM" id="SSF49879">
    <property type="entry name" value="SMAD/FHA domain"/>
    <property type="match status" value="1"/>
</dbReference>
<dbReference type="PROSITE" id="PS50006">
    <property type="entry name" value="FHA_DOMAIN"/>
    <property type="match status" value="1"/>
</dbReference>
<evidence type="ECO:0000256" key="1">
    <source>
        <dbReference type="SAM" id="MobiDB-lite"/>
    </source>
</evidence>
<gene>
    <name evidence="3" type="ordered locus">Cyan7822_1820</name>
</gene>
<dbReference type="AlphaFoldDB" id="E0U9K5"/>
<organism evidence="3 4">
    <name type="scientific">Gloeothece verrucosa (strain PCC 7822)</name>
    <name type="common">Cyanothece sp. (strain PCC 7822)</name>
    <dbReference type="NCBI Taxonomy" id="497965"/>
    <lineage>
        <taxon>Bacteria</taxon>
        <taxon>Bacillati</taxon>
        <taxon>Cyanobacteriota</taxon>
        <taxon>Cyanophyceae</taxon>
        <taxon>Oscillatoriophycideae</taxon>
        <taxon>Chroococcales</taxon>
        <taxon>Aphanothecaceae</taxon>
        <taxon>Gloeothece</taxon>
        <taxon>Gloeothece verrucosa</taxon>
    </lineage>
</organism>
<dbReference type="HOGENOM" id="CLU_070065_0_0_3"/>
<keyword evidence="4" id="KW-1185">Reference proteome</keyword>
<dbReference type="KEGG" id="cyj:Cyan7822_1820"/>
<feature type="domain" description="FHA" evidence="2">
    <location>
        <begin position="146"/>
        <end position="202"/>
    </location>
</feature>
<feature type="region of interest" description="Disordered" evidence="1">
    <location>
        <begin position="32"/>
        <end position="67"/>
    </location>
</feature>
<dbReference type="InterPro" id="IPR008984">
    <property type="entry name" value="SMAD_FHA_dom_sf"/>
</dbReference>